<dbReference type="GO" id="GO:0042398">
    <property type="term" value="P:modified amino acid biosynthetic process"/>
    <property type="evidence" value="ECO:0007669"/>
    <property type="project" value="InterPro"/>
</dbReference>
<dbReference type="Proteomes" id="UP000078504">
    <property type="component" value="Unassembled WGS sequence"/>
</dbReference>
<keyword evidence="1 4" id="KW-0436">Ligase</keyword>
<dbReference type="HAMAP" id="MF_01609">
    <property type="entry name" value="Glu_cys_ligase_2"/>
    <property type="match status" value="1"/>
</dbReference>
<dbReference type="InterPro" id="IPR006336">
    <property type="entry name" value="GCS2"/>
</dbReference>
<gene>
    <name evidence="5" type="ORF">M977_03237</name>
</gene>
<dbReference type="PATRIC" id="fig|1354253.4.peg.3290"/>
<evidence type="ECO:0000313" key="5">
    <source>
        <dbReference type="EMBL" id="OAT18322.1"/>
    </source>
</evidence>
<dbReference type="NCBIfam" id="TIGR02050">
    <property type="entry name" value="gshA_cyan_rel"/>
    <property type="match status" value="1"/>
</dbReference>
<protein>
    <recommendedName>
        <fullName evidence="4">Putative glutamate--cysteine ligase 2</fullName>
        <ecNumber evidence="4">6.3.2.2</ecNumber>
    </recommendedName>
    <alternativeName>
        <fullName evidence="4">Gamma-glutamylcysteine synthetase 2</fullName>
        <shortName evidence="4">GCS 2</shortName>
        <shortName evidence="4">Gamma-GCS 2</shortName>
    </alternativeName>
</protein>
<dbReference type="PANTHER" id="PTHR36510">
    <property type="entry name" value="GLUTAMATE--CYSTEINE LIGASE 2-RELATED"/>
    <property type="match status" value="1"/>
</dbReference>
<evidence type="ECO:0000256" key="4">
    <source>
        <dbReference type="HAMAP-Rule" id="MF_01609"/>
    </source>
</evidence>
<evidence type="ECO:0000313" key="6">
    <source>
        <dbReference type="Proteomes" id="UP000078504"/>
    </source>
</evidence>
<name>A0A1B7HRV7_9ENTR</name>
<dbReference type="SUPFAM" id="SSF55931">
    <property type="entry name" value="Glutamine synthetase/guanido kinase"/>
    <property type="match status" value="1"/>
</dbReference>
<dbReference type="InterPro" id="IPR011793">
    <property type="entry name" value="YbdK"/>
</dbReference>
<reference evidence="5 6" key="1">
    <citation type="submission" date="2016-04" db="EMBL/GenBank/DDBJ databases">
        <title>ATOL: Assembling a taxonomically balanced genome-scale reconstruction of the evolutionary history of the Enterobacteriaceae.</title>
        <authorList>
            <person name="Plunkett G.III."/>
            <person name="Neeno-Eckwall E.C."/>
            <person name="Glasner J.D."/>
            <person name="Perna N.T."/>
        </authorList>
    </citation>
    <scope>NUCLEOTIDE SEQUENCE [LARGE SCALE GENOMIC DNA]</scope>
    <source>
        <strain evidence="5 6">ATCC 51604</strain>
    </source>
</reference>
<comment type="caution">
    <text evidence="5">The sequence shown here is derived from an EMBL/GenBank/DDBJ whole genome shotgun (WGS) entry which is preliminary data.</text>
</comment>
<evidence type="ECO:0000256" key="2">
    <source>
        <dbReference type="ARBA" id="ARBA00022741"/>
    </source>
</evidence>
<dbReference type="NCBIfam" id="NF010040">
    <property type="entry name" value="PRK13516.1"/>
    <property type="match status" value="1"/>
</dbReference>
<dbReference type="PANTHER" id="PTHR36510:SF1">
    <property type="entry name" value="GLUTAMATE--CYSTEINE LIGASE 2-RELATED"/>
    <property type="match status" value="1"/>
</dbReference>
<dbReference type="InterPro" id="IPR014746">
    <property type="entry name" value="Gln_synth/guanido_kin_cat_dom"/>
</dbReference>
<comment type="catalytic activity">
    <reaction evidence="4">
        <text>L-cysteine + L-glutamate + ATP = gamma-L-glutamyl-L-cysteine + ADP + phosphate + H(+)</text>
        <dbReference type="Rhea" id="RHEA:13285"/>
        <dbReference type="ChEBI" id="CHEBI:15378"/>
        <dbReference type="ChEBI" id="CHEBI:29985"/>
        <dbReference type="ChEBI" id="CHEBI:30616"/>
        <dbReference type="ChEBI" id="CHEBI:35235"/>
        <dbReference type="ChEBI" id="CHEBI:43474"/>
        <dbReference type="ChEBI" id="CHEBI:58173"/>
        <dbReference type="ChEBI" id="CHEBI:456216"/>
        <dbReference type="EC" id="6.3.2.2"/>
    </reaction>
</comment>
<comment type="subunit">
    <text evidence="4">Homodimer.</text>
</comment>
<organism evidence="5 6">
    <name type="scientific">Buttiauxella gaviniae ATCC 51604</name>
    <dbReference type="NCBI Taxonomy" id="1354253"/>
    <lineage>
        <taxon>Bacteria</taxon>
        <taxon>Pseudomonadati</taxon>
        <taxon>Pseudomonadota</taxon>
        <taxon>Gammaproteobacteria</taxon>
        <taxon>Enterobacterales</taxon>
        <taxon>Enterobacteriaceae</taxon>
        <taxon>Buttiauxella</taxon>
    </lineage>
</organism>
<dbReference type="EMBL" id="LXEP01000031">
    <property type="protein sequence ID" value="OAT18322.1"/>
    <property type="molecule type" value="Genomic_DNA"/>
</dbReference>
<accession>A0A1B7HRV7</accession>
<evidence type="ECO:0000256" key="3">
    <source>
        <dbReference type="ARBA" id="ARBA00022840"/>
    </source>
</evidence>
<dbReference type="Pfam" id="PF04107">
    <property type="entry name" value="GCS2"/>
    <property type="match status" value="1"/>
</dbReference>
<comment type="similarity">
    <text evidence="4">Belongs to the glutamate--cysteine ligase type 2 family. YbdK subfamily.</text>
</comment>
<evidence type="ECO:0000256" key="1">
    <source>
        <dbReference type="ARBA" id="ARBA00022598"/>
    </source>
</evidence>
<dbReference type="AlphaFoldDB" id="A0A1B7HRV7"/>
<keyword evidence="3 4" id="KW-0067">ATP-binding</keyword>
<dbReference type="GO" id="GO:0004357">
    <property type="term" value="F:glutamate-cysteine ligase activity"/>
    <property type="evidence" value="ECO:0007669"/>
    <property type="project" value="UniProtKB-EC"/>
</dbReference>
<dbReference type="GO" id="GO:0005524">
    <property type="term" value="F:ATP binding"/>
    <property type="evidence" value="ECO:0007669"/>
    <property type="project" value="UniProtKB-KW"/>
</dbReference>
<dbReference type="EC" id="6.3.2.2" evidence="4"/>
<comment type="function">
    <text evidence="4">ATP-dependent carboxylate-amine ligase which exhibits weak glutamate--cysteine ligase activity.</text>
</comment>
<sequence length="372" mass="42046">MPLSDFNHSDPYTLGIELELQIINPPANDLSQDSSLLIDSLKDQVTEGEVKHDITESMLEIATGVCGDIAQAQAQLSSLRQHVLQSASKHHLAICGGGTHPFQKWQRQEVCQSERYNKTLELYGYLMKQATVFGQHVHVGCENEEDAIYLLHGLSRFVPHVIALSASSPYIQGADTTYASSRLNIFSAFPDNGPAPFVGDWNEFKWMYQRLESSSIVQSMKDLHWDIRPSPKFGTIEVRVMDTPLTITRAVHIAGFIQALAHWLLSERPFVPRSEDYLLYRFNRFQACRFGLEGMLTDVRTGEQRTMAEDILPLLDTLAPYAAQLRASSALEAIEGYVRNNDSDTRRIRQFITEGGLLTELMREHCEIWATE</sequence>
<keyword evidence="2 4" id="KW-0547">Nucleotide-binding</keyword>
<dbReference type="Gene3D" id="3.30.590.20">
    <property type="match status" value="1"/>
</dbReference>
<proteinExistence type="inferred from homology"/>
<dbReference type="RefSeq" id="WP_064516871.1">
    <property type="nucleotide sequence ID" value="NZ_LXEP01000031.1"/>
</dbReference>
<dbReference type="InterPro" id="IPR050141">
    <property type="entry name" value="GCL_type2/YbdK_subfam"/>
</dbReference>